<organism evidence="6 7">
    <name type="scientific">Bombiscardovia nodaiensis</name>
    <dbReference type="NCBI Taxonomy" id="2932181"/>
    <lineage>
        <taxon>Bacteria</taxon>
        <taxon>Bacillati</taxon>
        <taxon>Actinomycetota</taxon>
        <taxon>Actinomycetes</taxon>
        <taxon>Bifidobacteriales</taxon>
        <taxon>Bifidobacteriaceae</taxon>
        <taxon>Bombiscardovia</taxon>
    </lineage>
</organism>
<dbReference type="InterPro" id="IPR051210">
    <property type="entry name" value="Ub_ligase/GEF_domain"/>
</dbReference>
<feature type="domain" description="RCC1-like" evidence="5">
    <location>
        <begin position="102"/>
        <end position="432"/>
    </location>
</feature>
<feature type="transmembrane region" description="Helical" evidence="3">
    <location>
        <begin position="641"/>
        <end position="660"/>
    </location>
</feature>
<dbReference type="PRINTS" id="PR00633">
    <property type="entry name" value="RCCNDNSATION"/>
</dbReference>
<gene>
    <name evidence="6" type="ORF">KIM372_12290</name>
</gene>
<evidence type="ECO:0000259" key="5">
    <source>
        <dbReference type="Pfam" id="PF25390"/>
    </source>
</evidence>
<keyword evidence="7" id="KW-1185">Reference proteome</keyword>
<evidence type="ECO:0000313" key="6">
    <source>
        <dbReference type="EMBL" id="BDR53322.1"/>
    </source>
</evidence>
<proteinExistence type="predicted"/>
<dbReference type="Pfam" id="PF25390">
    <property type="entry name" value="WD40_RLD"/>
    <property type="match status" value="1"/>
</dbReference>
<dbReference type="Proteomes" id="UP001321766">
    <property type="component" value="Chromosome"/>
</dbReference>
<name>A0ABM8B8V2_9BIFI</name>
<evidence type="ECO:0000256" key="2">
    <source>
        <dbReference type="ARBA" id="ARBA00022737"/>
    </source>
</evidence>
<dbReference type="InterPro" id="IPR009091">
    <property type="entry name" value="RCC1/BLIP-II"/>
</dbReference>
<comment type="subcellular location">
    <subcellularLocation>
        <location evidence="1">Cell envelope</location>
    </subcellularLocation>
</comment>
<accession>A0ABM8B8V2</accession>
<feature type="signal peptide" evidence="4">
    <location>
        <begin position="1"/>
        <end position="21"/>
    </location>
</feature>
<dbReference type="Gene3D" id="2.130.10.30">
    <property type="entry name" value="Regulator of chromosome condensation 1/beta-lactamase-inhibitor protein II"/>
    <property type="match status" value="2"/>
</dbReference>
<dbReference type="PROSITE" id="PS00626">
    <property type="entry name" value="RCC1_2"/>
    <property type="match status" value="3"/>
</dbReference>
<evidence type="ECO:0000313" key="7">
    <source>
        <dbReference type="Proteomes" id="UP001321766"/>
    </source>
</evidence>
<keyword evidence="3" id="KW-0472">Membrane</keyword>
<protein>
    <recommendedName>
        <fullName evidence="5">RCC1-like domain-containing protein</fullName>
    </recommendedName>
</protein>
<evidence type="ECO:0000256" key="3">
    <source>
        <dbReference type="SAM" id="Phobius"/>
    </source>
</evidence>
<evidence type="ECO:0000256" key="1">
    <source>
        <dbReference type="ARBA" id="ARBA00004196"/>
    </source>
</evidence>
<keyword evidence="3" id="KW-0812">Transmembrane</keyword>
<dbReference type="PROSITE" id="PS50012">
    <property type="entry name" value="RCC1_3"/>
    <property type="match status" value="7"/>
</dbReference>
<keyword evidence="3" id="KW-1133">Transmembrane helix</keyword>
<dbReference type="EMBL" id="AP026798">
    <property type="protein sequence ID" value="BDR53322.1"/>
    <property type="molecule type" value="Genomic_DNA"/>
</dbReference>
<dbReference type="Pfam" id="PF09479">
    <property type="entry name" value="Flg_new"/>
    <property type="match status" value="2"/>
</dbReference>
<reference evidence="6 7" key="1">
    <citation type="journal article" date="2023" name="Microbiol. Spectr.">
        <title>Symbiosis of Carpenter Bees with Uncharacterized Lactic Acid Bacteria Showing NAD Auxotrophy.</title>
        <authorList>
            <person name="Kawasaki S."/>
            <person name="Ozawa K."/>
            <person name="Mori T."/>
            <person name="Yamamoto A."/>
            <person name="Ito M."/>
            <person name="Ohkuma M."/>
            <person name="Sakamoto M."/>
            <person name="Matsutani M."/>
        </authorList>
    </citation>
    <scope>NUCLEOTIDE SEQUENCE [LARGE SCALE GENOMIC DNA]</scope>
    <source>
        <strain evidence="6 7">Kim37-2</strain>
    </source>
</reference>
<evidence type="ECO:0000256" key="4">
    <source>
        <dbReference type="SAM" id="SignalP"/>
    </source>
</evidence>
<dbReference type="Gene3D" id="2.60.40.4270">
    <property type="entry name" value="Listeria-Bacteroides repeat domain"/>
    <property type="match status" value="1"/>
</dbReference>
<dbReference type="InterPro" id="IPR042229">
    <property type="entry name" value="Listeria/Bacterioides_rpt_sf"/>
</dbReference>
<dbReference type="Pfam" id="PF13540">
    <property type="entry name" value="RCC1_2"/>
    <property type="match status" value="1"/>
</dbReference>
<dbReference type="InterPro" id="IPR000408">
    <property type="entry name" value="Reg_chr_condens"/>
</dbReference>
<keyword evidence="4" id="KW-0732">Signal</keyword>
<dbReference type="PANTHER" id="PTHR22870">
    <property type="entry name" value="REGULATOR OF CHROMOSOME CONDENSATION"/>
    <property type="match status" value="1"/>
</dbReference>
<dbReference type="PANTHER" id="PTHR22870:SF408">
    <property type="entry name" value="OS09G0560450 PROTEIN"/>
    <property type="match status" value="1"/>
</dbReference>
<sequence>MATGLVLCVAACLTPVPLAHALPSGFTMTPTSGPTTGGTRVTITPPAAQGLKYVTASTGPRHTVAVGSDGNVYSWGDNSDGELGNGSQDVGVGIAGGFHNRAVKIAELNNAGIIEVGAGYWTSVALSSDGSVYTWGRGTNGELGQGSSTEHSLTPKKVVFPATAAKIVHISTGWYHTMCLDATGHLYAWGDDRAGQQGDGSSGDTTYYPRAVRIPQVSSVVSVATGWAHTLVLGSNGRLYSWGANHYGQIGSASSAMGIDTPVAVNTSLSFRAIGAGAYHSLAVATDDTVWTWGRNDGYQLGDGTATPKAEPVQISVPARLTSITGGWGYSTGMTASGEVWGWGTSQYGELADIGTSRYARKMTNIPVGVTFVRLIAESAYQTIAMAQDGTTWAWGRNNNGQLGSGGTASYYSTPQNVGLPYTAITGVSFGGVAGTGLAPGVAAGTWVVTTPPHAKGTVPVAVSWTVGGTPQPQPTDLSFTYMMTYTVKFVQADGTTPSIVPTRQVNENDPVGAVSPLPSRTGYTLSWVDASDGSAWNLATTPVTRDVTLKETWTAHQHTVTYIYQRVDGTPVTSTAQAAYGSLLSPPSTGRDDLLGWSTSQSGTILWRLNADTMPDSDLTLYAVWKRALPKAGGQPMNQLAGLLLLCLAGGLAAAGLAWRLKQRK</sequence>
<dbReference type="InterPro" id="IPR013378">
    <property type="entry name" value="InlB-like_B-rpt"/>
</dbReference>
<keyword evidence="2" id="KW-0677">Repeat</keyword>
<feature type="chain" id="PRO_5047512795" description="RCC1-like domain-containing protein" evidence="4">
    <location>
        <begin position="22"/>
        <end position="666"/>
    </location>
</feature>
<dbReference type="InterPro" id="IPR058923">
    <property type="entry name" value="RCC1-like_dom"/>
</dbReference>
<dbReference type="SUPFAM" id="SSF50985">
    <property type="entry name" value="RCC1/BLIP-II"/>
    <property type="match status" value="2"/>
</dbReference>